<gene>
    <name evidence="3" type="ORF">PCOR1329_LOCUS59442</name>
</gene>
<comment type="caution">
    <text evidence="3">The sequence shown here is derived from an EMBL/GenBank/DDBJ whole genome shotgun (WGS) entry which is preliminary data.</text>
</comment>
<evidence type="ECO:0000313" key="3">
    <source>
        <dbReference type="EMBL" id="CAK0874599.1"/>
    </source>
</evidence>
<name>A0ABN9VRQ0_9DINO</name>
<proteinExistence type="predicted"/>
<feature type="compositionally biased region" description="Polar residues" evidence="1">
    <location>
        <begin position="141"/>
        <end position="155"/>
    </location>
</feature>
<feature type="non-terminal residue" evidence="3">
    <location>
        <position position="256"/>
    </location>
</feature>
<reference evidence="3" key="1">
    <citation type="submission" date="2023-10" db="EMBL/GenBank/DDBJ databases">
        <authorList>
            <person name="Chen Y."/>
            <person name="Shah S."/>
            <person name="Dougan E. K."/>
            <person name="Thang M."/>
            <person name="Chan C."/>
        </authorList>
    </citation>
    <scope>NUCLEOTIDE SEQUENCE [LARGE SCALE GENOMIC DNA]</scope>
</reference>
<keyword evidence="2" id="KW-0812">Transmembrane</keyword>
<organism evidence="3 4">
    <name type="scientific">Prorocentrum cordatum</name>
    <dbReference type="NCBI Taxonomy" id="2364126"/>
    <lineage>
        <taxon>Eukaryota</taxon>
        <taxon>Sar</taxon>
        <taxon>Alveolata</taxon>
        <taxon>Dinophyceae</taxon>
        <taxon>Prorocentrales</taxon>
        <taxon>Prorocentraceae</taxon>
        <taxon>Prorocentrum</taxon>
    </lineage>
</organism>
<dbReference type="EMBL" id="CAUYUJ010017410">
    <property type="protein sequence ID" value="CAK0874599.1"/>
    <property type="molecule type" value="Genomic_DNA"/>
</dbReference>
<feature type="transmembrane region" description="Helical" evidence="2">
    <location>
        <begin position="37"/>
        <end position="55"/>
    </location>
</feature>
<protein>
    <submittedName>
        <fullName evidence="3">Uncharacterized protein</fullName>
    </submittedName>
</protein>
<feature type="region of interest" description="Disordered" evidence="1">
    <location>
        <begin position="105"/>
        <end position="187"/>
    </location>
</feature>
<feature type="non-terminal residue" evidence="3">
    <location>
        <position position="1"/>
    </location>
</feature>
<sequence length="256" mass="28280">PPRCEPVRCRRVQGSAWPEGHQASTGADGAYAMRRPACAVLVAPLFWAGLADAAAAADESRLTFDFALLLVLTLVVPVLFVIAGCIVYKWYKRKDQRLHEVRRLEEKKRRKASRSNSDKSSGSGARSQRSGSPARGRIARSQRSGSPTRSRSPQHQAEEGVVRQDSNSTRSTRGFRPQEAPQEFGTHAMQGVVPQEASGMKWVMPPESQLEWIVPQYVSQVDHNGAQVMFAVPAVRVMAVEPQASRWAARGQRPLQ</sequence>
<evidence type="ECO:0000313" key="4">
    <source>
        <dbReference type="Proteomes" id="UP001189429"/>
    </source>
</evidence>
<evidence type="ECO:0000256" key="2">
    <source>
        <dbReference type="SAM" id="Phobius"/>
    </source>
</evidence>
<keyword evidence="4" id="KW-1185">Reference proteome</keyword>
<accession>A0ABN9VRQ0</accession>
<feature type="transmembrane region" description="Helical" evidence="2">
    <location>
        <begin position="67"/>
        <end position="88"/>
    </location>
</feature>
<keyword evidence="2" id="KW-0472">Membrane</keyword>
<dbReference type="Proteomes" id="UP001189429">
    <property type="component" value="Unassembled WGS sequence"/>
</dbReference>
<evidence type="ECO:0000256" key="1">
    <source>
        <dbReference type="SAM" id="MobiDB-lite"/>
    </source>
</evidence>
<feature type="compositionally biased region" description="Low complexity" evidence="1">
    <location>
        <begin position="114"/>
        <end position="136"/>
    </location>
</feature>
<keyword evidence="2" id="KW-1133">Transmembrane helix</keyword>